<name>A0A370TYN3_9HELO</name>
<dbReference type="EMBL" id="NPIC01000001">
    <property type="protein sequence ID" value="RDL40633.1"/>
    <property type="molecule type" value="Genomic_DNA"/>
</dbReference>
<dbReference type="AlphaFoldDB" id="A0A370TYN3"/>
<gene>
    <name evidence="2" type="ORF">BP5553_00612</name>
</gene>
<comment type="caution">
    <text evidence="2">The sequence shown here is derived from an EMBL/GenBank/DDBJ whole genome shotgun (WGS) entry which is preliminary data.</text>
</comment>
<sequence length="348" mass="38704">MPEVTHQQQTQAAISSFFTRNNLSPSDHTSCYTLLTQLYPNQSIVPIRTQGFCSLSLLVGSQQIVQFRPKPYALDPTVTSLASETYPQYAPTTKHLATLPSSGLLVYSMSLIPGTSLQDLRNSNLSQNRPIPLGILRNLCISFAHFHTHSWQHQQPRPSTPGRVGSTLQPRLQSLHTSLPPRFRPLTSKLLAHLPRITSLLPWTLTHGDLLPGNIMLSPASGHLTGLVDWAESEILPFGMSLYGLEELLGYPVPATSTTAAKFIYHLRSAELRELFWKTLLDGIPELKQHEDMRECVGMARDLGVLLWFGIAFDGGRIDRVVQEGRDGLEIARLDAFLNAERGLDARL</sequence>
<dbReference type="Gene3D" id="3.90.1200.10">
    <property type="match status" value="1"/>
</dbReference>
<dbReference type="STRING" id="2656787.A0A370TYN3"/>
<keyword evidence="3" id="KW-1185">Reference proteome</keyword>
<dbReference type="InterPro" id="IPR002575">
    <property type="entry name" value="Aminoglycoside_PTrfase"/>
</dbReference>
<evidence type="ECO:0000313" key="3">
    <source>
        <dbReference type="Proteomes" id="UP000254866"/>
    </source>
</evidence>
<evidence type="ECO:0000259" key="1">
    <source>
        <dbReference type="Pfam" id="PF01636"/>
    </source>
</evidence>
<evidence type="ECO:0000313" key="2">
    <source>
        <dbReference type="EMBL" id="RDL40633.1"/>
    </source>
</evidence>
<protein>
    <recommendedName>
        <fullName evidence="1">Aminoglycoside phosphotransferase domain-containing protein</fullName>
    </recommendedName>
</protein>
<dbReference type="InterPro" id="IPR011009">
    <property type="entry name" value="Kinase-like_dom_sf"/>
</dbReference>
<reference evidence="2 3" key="1">
    <citation type="journal article" date="2018" name="IMA Fungus">
        <title>IMA Genome-F 9: Draft genome sequence of Annulohypoxylon stygium, Aspergillus mulundensis, Berkeleyomyces basicola (syn. Thielaviopsis basicola), Ceratocystis smalleyi, two Cercospora beticola strains, Coleophoma cylindrospora, Fusarium fracticaudum, Phialophora cf. hyalina, and Morchella septimelata.</title>
        <authorList>
            <person name="Wingfield B.D."/>
            <person name="Bills G.F."/>
            <person name="Dong Y."/>
            <person name="Huang W."/>
            <person name="Nel W.J."/>
            <person name="Swalarsk-Parry B.S."/>
            <person name="Vaghefi N."/>
            <person name="Wilken P.M."/>
            <person name="An Z."/>
            <person name="de Beer Z.W."/>
            <person name="De Vos L."/>
            <person name="Chen L."/>
            <person name="Duong T.A."/>
            <person name="Gao Y."/>
            <person name="Hammerbacher A."/>
            <person name="Kikkert J.R."/>
            <person name="Li Y."/>
            <person name="Li H."/>
            <person name="Li K."/>
            <person name="Li Q."/>
            <person name="Liu X."/>
            <person name="Ma X."/>
            <person name="Naidoo K."/>
            <person name="Pethybridge S.J."/>
            <person name="Sun J."/>
            <person name="Steenkamp E.T."/>
            <person name="van der Nest M.A."/>
            <person name="van Wyk S."/>
            <person name="Wingfield M.J."/>
            <person name="Xiong C."/>
            <person name="Yue Q."/>
            <person name="Zhang X."/>
        </authorList>
    </citation>
    <scope>NUCLEOTIDE SEQUENCE [LARGE SCALE GENOMIC DNA]</scope>
    <source>
        <strain evidence="2 3">BP 5553</strain>
    </source>
</reference>
<dbReference type="OrthoDB" id="5598852at2759"/>
<organism evidence="2 3">
    <name type="scientific">Venustampulla echinocandica</name>
    <dbReference type="NCBI Taxonomy" id="2656787"/>
    <lineage>
        <taxon>Eukaryota</taxon>
        <taxon>Fungi</taxon>
        <taxon>Dikarya</taxon>
        <taxon>Ascomycota</taxon>
        <taxon>Pezizomycotina</taxon>
        <taxon>Leotiomycetes</taxon>
        <taxon>Helotiales</taxon>
        <taxon>Pleuroascaceae</taxon>
        <taxon>Venustampulla</taxon>
    </lineage>
</organism>
<feature type="domain" description="Aminoglycoside phosphotransferase" evidence="1">
    <location>
        <begin position="103"/>
        <end position="234"/>
    </location>
</feature>
<dbReference type="SUPFAM" id="SSF56112">
    <property type="entry name" value="Protein kinase-like (PK-like)"/>
    <property type="match status" value="1"/>
</dbReference>
<accession>A0A370TYN3</accession>
<dbReference type="Proteomes" id="UP000254866">
    <property type="component" value="Unassembled WGS sequence"/>
</dbReference>
<dbReference type="Pfam" id="PF01636">
    <property type="entry name" value="APH"/>
    <property type="match status" value="1"/>
</dbReference>
<dbReference type="RefSeq" id="XP_031873289.1">
    <property type="nucleotide sequence ID" value="XM_032009235.1"/>
</dbReference>
<proteinExistence type="predicted"/>
<dbReference type="GeneID" id="43593461"/>